<organism evidence="1 2">
    <name type="scientific">Pomacea canaliculata</name>
    <name type="common">Golden apple snail</name>
    <dbReference type="NCBI Taxonomy" id="400727"/>
    <lineage>
        <taxon>Eukaryota</taxon>
        <taxon>Metazoa</taxon>
        <taxon>Spiralia</taxon>
        <taxon>Lophotrochozoa</taxon>
        <taxon>Mollusca</taxon>
        <taxon>Gastropoda</taxon>
        <taxon>Caenogastropoda</taxon>
        <taxon>Architaenioglossa</taxon>
        <taxon>Ampullarioidea</taxon>
        <taxon>Ampullariidae</taxon>
        <taxon>Pomacea</taxon>
    </lineage>
</organism>
<proteinExistence type="predicted"/>
<keyword evidence="2" id="KW-1185">Reference proteome</keyword>
<comment type="caution">
    <text evidence="1">The sequence shown here is derived from an EMBL/GenBank/DDBJ whole genome shotgun (WGS) entry which is preliminary data.</text>
</comment>
<evidence type="ECO:0000313" key="1">
    <source>
        <dbReference type="EMBL" id="PVD25061.1"/>
    </source>
</evidence>
<name>A0A2T7NV70_POMCA</name>
<accession>A0A2T7NV70</accession>
<protein>
    <submittedName>
        <fullName evidence="1">Uncharacterized protein</fullName>
    </submittedName>
</protein>
<dbReference type="AlphaFoldDB" id="A0A2T7NV70"/>
<dbReference type="Proteomes" id="UP000245119">
    <property type="component" value="Linkage Group LG9"/>
</dbReference>
<reference evidence="1 2" key="1">
    <citation type="submission" date="2018-04" db="EMBL/GenBank/DDBJ databases">
        <title>The genome of golden apple snail Pomacea canaliculata provides insight into stress tolerance and invasive adaptation.</title>
        <authorList>
            <person name="Liu C."/>
            <person name="Liu B."/>
            <person name="Ren Y."/>
            <person name="Zhang Y."/>
            <person name="Wang H."/>
            <person name="Li S."/>
            <person name="Jiang F."/>
            <person name="Yin L."/>
            <person name="Zhang G."/>
            <person name="Qian W."/>
            <person name="Fan W."/>
        </authorList>
    </citation>
    <scope>NUCLEOTIDE SEQUENCE [LARGE SCALE GENOMIC DNA]</scope>
    <source>
        <strain evidence="1">SZHN2017</strain>
        <tissue evidence="1">Muscle</tissue>
    </source>
</reference>
<gene>
    <name evidence="1" type="ORF">C0Q70_15559</name>
</gene>
<sequence length="141" mass="14851">MCQKDAGCLEGVVTLSATCSLCGDSHLVIHTSEPQVDAMPSGEITASNGKRQDVLVGRCNDVTDVSAQLLASGRSVCSNLQPGLIGAGPQSVDIPGLSADDGYVRLDSSPPTHQETVTQTCVTWHLQILRVHTGHDCMHSR</sequence>
<dbReference type="EMBL" id="PZQS01000009">
    <property type="protein sequence ID" value="PVD25061.1"/>
    <property type="molecule type" value="Genomic_DNA"/>
</dbReference>
<evidence type="ECO:0000313" key="2">
    <source>
        <dbReference type="Proteomes" id="UP000245119"/>
    </source>
</evidence>